<reference evidence="2 3" key="1">
    <citation type="submission" date="2015-11" db="EMBL/GenBank/DDBJ databases">
        <title>Whole-Genome Sequence of Candidatus Oderbacter manganicum from the National Park Lower Oder Valley, Germany.</title>
        <authorList>
            <person name="Braun B."/>
            <person name="Liere K."/>
            <person name="Szewzyk U."/>
        </authorList>
    </citation>
    <scope>NUCLEOTIDE SEQUENCE [LARGE SCALE GENOMIC DNA]</scope>
    <source>
        <strain evidence="2 3">OTSz_A_272</strain>
    </source>
</reference>
<dbReference type="EMBL" id="CP013244">
    <property type="protein sequence ID" value="ANP45976.1"/>
    <property type="molecule type" value="Genomic_DNA"/>
</dbReference>
<sequence>MIRTIAVCTAVFLTAATPALAQQRSNRALATVITAYEQTARRYDPITSASEGDRAALRLLPDTSREGELAFRAELVAFKARLERTPTRGLSEEDALNRSYLMRVIDQSIEGIDLDFGRAPIGNGDGFFTAGDYLAYTTPIQSGDDAEAWLARLEALPNYYQQGFANARRGIQTGYTQPRIVVERALDTARAQVGSLEATLLTPLASMPSNIPAAQQEQYRERARAIIRDRIMPLQRETVAFIENEYLPAARPQLGLRSVPGGADLYRYLVRSYTTTDMTPEQINELGNHEVARIRALMEQEIRASGFRGDFAAFQRFLRTDRQFYAQTPDELIRYASEIAKRADGQLPRLFGTLPRLSYGIRVIPAEQAEGSTTAYYTQGSAALGQSGTYWVNTTRLDQRPLYELPALTVHEAMPGHHLQISRAQELGELPYFRRNAFETAFVEGWGLYSESLGEDMGLYRTPYERFGRLSYEMWRACRLVADTGIHWLGWDIEQARRCFTDNTALSPHNIQTELERYIATPGQALAYKIGELTMQRLRREATQALGDRFDIRAFHDELLSAGAVPMDVLEARMHRWVQRQQAAEH</sequence>
<dbReference type="InterPro" id="IPR010281">
    <property type="entry name" value="DUF885"/>
</dbReference>
<accession>A0A1B1AHD1</accession>
<dbReference type="Pfam" id="PF05960">
    <property type="entry name" value="DUF885"/>
    <property type="match status" value="1"/>
</dbReference>
<organism evidence="2 3">
    <name type="scientific">Candidatus Viadribacter manganicus</name>
    <dbReference type="NCBI Taxonomy" id="1759059"/>
    <lineage>
        <taxon>Bacteria</taxon>
        <taxon>Pseudomonadati</taxon>
        <taxon>Pseudomonadota</taxon>
        <taxon>Alphaproteobacteria</taxon>
        <taxon>Hyphomonadales</taxon>
        <taxon>Hyphomonadaceae</taxon>
        <taxon>Candidatus Viadribacter</taxon>
    </lineage>
</organism>
<protein>
    <recommendedName>
        <fullName evidence="4">DUF885 domain-containing protein</fullName>
    </recommendedName>
</protein>
<proteinExistence type="predicted"/>
<dbReference type="STRING" id="1759059.ATE48_08610"/>
<keyword evidence="3" id="KW-1185">Reference proteome</keyword>
<dbReference type="OrthoDB" id="9763405at2"/>
<name>A0A1B1AHD1_9PROT</name>
<evidence type="ECO:0000313" key="3">
    <source>
        <dbReference type="Proteomes" id="UP000092498"/>
    </source>
</evidence>
<dbReference type="Proteomes" id="UP000092498">
    <property type="component" value="Chromosome"/>
</dbReference>
<feature type="signal peptide" evidence="1">
    <location>
        <begin position="1"/>
        <end position="21"/>
    </location>
</feature>
<gene>
    <name evidence="2" type="ORF">ATE48_08610</name>
</gene>
<dbReference type="AlphaFoldDB" id="A0A1B1AHD1"/>
<dbReference type="PANTHER" id="PTHR33361">
    <property type="entry name" value="GLR0591 PROTEIN"/>
    <property type="match status" value="1"/>
</dbReference>
<dbReference type="InParanoid" id="A0A1B1AHD1"/>
<evidence type="ECO:0008006" key="4">
    <source>
        <dbReference type="Google" id="ProtNLM"/>
    </source>
</evidence>
<dbReference type="KEGG" id="cbot:ATE48_08610"/>
<evidence type="ECO:0000313" key="2">
    <source>
        <dbReference type="EMBL" id="ANP45976.1"/>
    </source>
</evidence>
<feature type="chain" id="PRO_5008518824" description="DUF885 domain-containing protein" evidence="1">
    <location>
        <begin position="22"/>
        <end position="586"/>
    </location>
</feature>
<keyword evidence="1" id="KW-0732">Signal</keyword>
<dbReference type="PANTHER" id="PTHR33361:SF2">
    <property type="entry name" value="DUF885 DOMAIN-CONTAINING PROTEIN"/>
    <property type="match status" value="1"/>
</dbReference>
<evidence type="ECO:0000256" key="1">
    <source>
        <dbReference type="SAM" id="SignalP"/>
    </source>
</evidence>
<dbReference type="RefSeq" id="WP_066770180.1">
    <property type="nucleotide sequence ID" value="NZ_CP013244.1"/>
</dbReference>